<evidence type="ECO:0000313" key="1">
    <source>
        <dbReference type="EMBL" id="VFB02457.1"/>
    </source>
</evidence>
<proteinExistence type="predicted"/>
<dbReference type="EMBL" id="LR215974">
    <property type="protein sequence ID" value="VFB02457.1"/>
    <property type="molecule type" value="Genomic_DNA"/>
</dbReference>
<evidence type="ECO:0000313" key="2">
    <source>
        <dbReference type="Proteomes" id="UP000290013"/>
    </source>
</evidence>
<dbReference type="Proteomes" id="UP000290013">
    <property type="component" value="Chromosome"/>
</dbReference>
<dbReference type="KEGG" id="ctai:NCTC12078_00432"/>
<sequence length="183" mass="21714">MNLISDDELTNLLVQKNIKNWSETIDFVKCLPYGRNSNRQDLSLVLKENRGTCSSKHAFLRKIATLNHIENVKLIVGMCKMNHLNTPKIGKVLQDHHLDFIPEAHCYLMINNERLDVTTRNSDFNNLKKYIIQEIEIEPEQVNIFKVEYHQNFIKHWLINNKIDINFDEIWDIREKCIRNLQV</sequence>
<dbReference type="RefSeq" id="WP_130913293.1">
    <property type="nucleotide sequence ID" value="NZ_LR215974.1"/>
</dbReference>
<dbReference type="AlphaFoldDB" id="A0A4U8W882"/>
<reference evidence="1 2" key="1">
    <citation type="submission" date="2019-02" db="EMBL/GenBank/DDBJ databases">
        <authorList>
            <consortium name="Pathogen Informatics"/>
        </authorList>
    </citation>
    <scope>NUCLEOTIDE SEQUENCE [LARGE SCALE GENOMIC DNA]</scope>
    <source>
        <strain evidence="1 2">3012STDY6944375</strain>
    </source>
</reference>
<gene>
    <name evidence="1" type="ORF">NCTC12078_00432</name>
</gene>
<accession>A0A4U8W882</accession>
<name>A0A4U8W882_9FLAO</name>
<organism evidence="1 2">
    <name type="scientific">Chryseobacterium taihuense</name>
    <dbReference type="NCBI Taxonomy" id="1141221"/>
    <lineage>
        <taxon>Bacteria</taxon>
        <taxon>Pseudomonadati</taxon>
        <taxon>Bacteroidota</taxon>
        <taxon>Flavobacteriia</taxon>
        <taxon>Flavobacteriales</taxon>
        <taxon>Weeksellaceae</taxon>
        <taxon>Chryseobacterium group</taxon>
        <taxon>Chryseobacterium</taxon>
    </lineage>
</organism>
<protein>
    <submittedName>
        <fullName evidence="1">Uncharacterized protein</fullName>
    </submittedName>
</protein>